<dbReference type="EMBL" id="LT629734">
    <property type="protein sequence ID" value="SDS37583.1"/>
    <property type="molecule type" value="Genomic_DNA"/>
</dbReference>
<dbReference type="AlphaFoldDB" id="A0A1H1RPK9"/>
<keyword evidence="4" id="KW-1185">Reference proteome</keyword>
<dbReference type="Proteomes" id="UP000199649">
    <property type="component" value="Chromosome I"/>
</dbReference>
<organism evidence="3 4">
    <name type="scientific">Agrococcus carbonis</name>
    <dbReference type="NCBI Taxonomy" id="684552"/>
    <lineage>
        <taxon>Bacteria</taxon>
        <taxon>Bacillati</taxon>
        <taxon>Actinomycetota</taxon>
        <taxon>Actinomycetes</taxon>
        <taxon>Micrococcales</taxon>
        <taxon>Microbacteriaceae</taxon>
        <taxon>Agrococcus</taxon>
    </lineage>
</organism>
<accession>A0A1H1RPK9</accession>
<dbReference type="RefSeq" id="WP_157674335.1">
    <property type="nucleotide sequence ID" value="NZ_LT629734.1"/>
</dbReference>
<evidence type="ECO:0008006" key="5">
    <source>
        <dbReference type="Google" id="ProtNLM"/>
    </source>
</evidence>
<dbReference type="OrthoDB" id="5119978at2"/>
<name>A0A1H1RPK9_9MICO</name>
<evidence type="ECO:0000256" key="2">
    <source>
        <dbReference type="SAM" id="SignalP"/>
    </source>
</evidence>
<evidence type="ECO:0000313" key="4">
    <source>
        <dbReference type="Proteomes" id="UP000199649"/>
    </source>
</evidence>
<sequence length="182" mass="18172">MRSSFPNTLVGVAALTAAALTGCASAGGPAETAAPAAPSTATATASSSAQGGSSPSPSAEAAAPPERITDEAVLRGFSIDDFDGGDPIVVWAGDRSTVQVFGTGSGSEACQPTGESAEVDDGRLELEFEEPGDGVSCTADLRVFGWAFDVRGADASVTTARIDGWSAEDDEITVEIRPAMGG</sequence>
<keyword evidence="2" id="KW-0732">Signal</keyword>
<proteinExistence type="predicted"/>
<feature type="signal peptide" evidence="2">
    <location>
        <begin position="1"/>
        <end position="26"/>
    </location>
</feature>
<protein>
    <recommendedName>
        <fullName evidence="5">Lipoprotein</fullName>
    </recommendedName>
</protein>
<feature type="region of interest" description="Disordered" evidence="1">
    <location>
        <begin position="24"/>
        <end position="65"/>
    </location>
</feature>
<dbReference type="PROSITE" id="PS51257">
    <property type="entry name" value="PROKAR_LIPOPROTEIN"/>
    <property type="match status" value="1"/>
</dbReference>
<reference evidence="4" key="1">
    <citation type="submission" date="2016-10" db="EMBL/GenBank/DDBJ databases">
        <authorList>
            <person name="Varghese N."/>
            <person name="Submissions S."/>
        </authorList>
    </citation>
    <scope>NUCLEOTIDE SEQUENCE [LARGE SCALE GENOMIC DNA]</scope>
    <source>
        <strain evidence="4">DSM 22965</strain>
    </source>
</reference>
<evidence type="ECO:0000313" key="3">
    <source>
        <dbReference type="EMBL" id="SDS37583.1"/>
    </source>
</evidence>
<feature type="chain" id="PRO_5009259170" description="Lipoprotein" evidence="2">
    <location>
        <begin position="27"/>
        <end position="182"/>
    </location>
</feature>
<evidence type="ECO:0000256" key="1">
    <source>
        <dbReference type="SAM" id="MobiDB-lite"/>
    </source>
</evidence>
<gene>
    <name evidence="3" type="ORF">SAMN04489719_2177</name>
</gene>